<dbReference type="RefSeq" id="WP_129182681.1">
    <property type="nucleotide sequence ID" value="NZ_JBHSAH010000001.1"/>
</dbReference>
<name>A0A641ANI7_9ACTN</name>
<evidence type="ECO:0000256" key="5">
    <source>
        <dbReference type="ARBA" id="ARBA00023136"/>
    </source>
</evidence>
<feature type="transmembrane region" description="Helical" evidence="6">
    <location>
        <begin position="261"/>
        <end position="277"/>
    </location>
</feature>
<evidence type="ECO:0000256" key="4">
    <source>
        <dbReference type="ARBA" id="ARBA00022989"/>
    </source>
</evidence>
<dbReference type="NCBIfam" id="TIGR00360">
    <property type="entry name" value="ComEC_N-term"/>
    <property type="match status" value="1"/>
</dbReference>
<dbReference type="AlphaFoldDB" id="A0A641ANI7"/>
<dbReference type="PANTHER" id="PTHR30619">
    <property type="entry name" value="DNA INTERNALIZATION/COMPETENCE PROTEIN COMEC/REC2"/>
    <property type="match status" value="1"/>
</dbReference>
<keyword evidence="4 6" id="KW-1133">Transmembrane helix</keyword>
<comment type="subcellular location">
    <subcellularLocation>
        <location evidence="1">Cell membrane</location>
        <topology evidence="1">Multi-pass membrane protein</topology>
    </subcellularLocation>
</comment>
<gene>
    <name evidence="8" type="ORF">ESP62_008720</name>
</gene>
<dbReference type="InterPro" id="IPR036866">
    <property type="entry name" value="RibonucZ/Hydroxyglut_hydro"/>
</dbReference>
<feature type="transmembrane region" description="Helical" evidence="6">
    <location>
        <begin position="233"/>
        <end position="254"/>
    </location>
</feature>
<dbReference type="Proteomes" id="UP001515100">
    <property type="component" value="Unassembled WGS sequence"/>
</dbReference>
<feature type="transmembrane region" description="Helical" evidence="6">
    <location>
        <begin position="451"/>
        <end position="468"/>
    </location>
</feature>
<keyword evidence="5 6" id="KW-0472">Membrane</keyword>
<dbReference type="GO" id="GO:0005886">
    <property type="term" value="C:plasma membrane"/>
    <property type="evidence" value="ECO:0007669"/>
    <property type="project" value="UniProtKB-SubCell"/>
</dbReference>
<evidence type="ECO:0000256" key="2">
    <source>
        <dbReference type="ARBA" id="ARBA00022475"/>
    </source>
</evidence>
<evidence type="ECO:0000313" key="8">
    <source>
        <dbReference type="EMBL" id="KAA1378426.1"/>
    </source>
</evidence>
<feature type="transmembrane region" description="Helical" evidence="6">
    <location>
        <begin position="50"/>
        <end position="71"/>
    </location>
</feature>
<feature type="transmembrane region" description="Helical" evidence="6">
    <location>
        <begin position="358"/>
        <end position="378"/>
    </location>
</feature>
<sequence>MTHDGRMAPGAVLSWCLAAWLVTTGSAVAAGISAGAVVVAAVLWHRRRAVPLLLAAVCVAAVAASCGWRLATIEQSPLVDLAQSGRLVTLEVQVNRDARVFTQRGRESTVVGVVVRRVAANGLDLRLRDSATAFVDGRATDLVVGQRLVVQGRLAPSDRSDESVTIDVVRRGTSSGVAWWWAASEHVREGVRQAVAPLSDEPRGLVPALVDGDEGGVTDGIEEDFRRSGLTHLMAVSGTNLTIVLAVTMAVARAAGARRRGLVVVGALSIAAFVLLARPEPSVVRAAAMGAVGVAALGFGSRGGLRALCWAVVVLLFVDPWLSRSPGFVLSVSATAGILVLAPVFARRLETWMPRWCALAIGVPVAAQLVCTPTIAALSGEVSLVAVFANLVAAPAVAPATVAGLVGGLLSLVWVPAGHACGLVAGACASWILTVGHTAAGLDAASFEWHAPWQVLIVLVPVVTWLAVRLSSRPVLFVGVVLGFAVGVWRPPETGWPPPGWVMVSCDVGQGDATVLPVAPGEAVVIDVGEDDAPVDRCLDGLGVHTLRLLVLTHGDADHVDGWRGAVHGRRVDQVVVGTSGGPDVPGVPTHTAAAGEAFAVGETSADVLWPPADEPPAGDRNGVSVVLRATVRGVHLMLTGDVGEEAQQRILRSGVDVTADVLKVPHHGSADQEPRFIDAVGARIATISAGEDNDYGHPTAALLALLRARGTQWWRTDLDGDIAVVLREGRLHVVSRG</sequence>
<evidence type="ECO:0000256" key="1">
    <source>
        <dbReference type="ARBA" id="ARBA00004651"/>
    </source>
</evidence>
<feature type="transmembrane region" description="Helical" evidence="6">
    <location>
        <begin position="420"/>
        <end position="439"/>
    </location>
</feature>
<dbReference type="SUPFAM" id="SSF56281">
    <property type="entry name" value="Metallo-hydrolase/oxidoreductase"/>
    <property type="match status" value="1"/>
</dbReference>
<evidence type="ECO:0000259" key="7">
    <source>
        <dbReference type="Pfam" id="PF03772"/>
    </source>
</evidence>
<keyword evidence="3 6" id="KW-0812">Transmembrane</keyword>
<dbReference type="Pfam" id="PF03772">
    <property type="entry name" value="Competence"/>
    <property type="match status" value="1"/>
</dbReference>
<evidence type="ECO:0000256" key="6">
    <source>
        <dbReference type="SAM" id="Phobius"/>
    </source>
</evidence>
<evidence type="ECO:0000256" key="3">
    <source>
        <dbReference type="ARBA" id="ARBA00022692"/>
    </source>
</evidence>
<feature type="transmembrane region" description="Helical" evidence="6">
    <location>
        <begin position="475"/>
        <end position="492"/>
    </location>
</feature>
<keyword evidence="2" id="KW-1003">Cell membrane</keyword>
<evidence type="ECO:0000313" key="9">
    <source>
        <dbReference type="Proteomes" id="UP001515100"/>
    </source>
</evidence>
<keyword evidence="9" id="KW-1185">Reference proteome</keyword>
<feature type="domain" description="ComEC/Rec2-related protein" evidence="7">
    <location>
        <begin position="209"/>
        <end position="468"/>
    </location>
</feature>
<accession>A0A641ANI7</accession>
<dbReference type="EMBL" id="SDPP02000002">
    <property type="protein sequence ID" value="KAA1378426.1"/>
    <property type="molecule type" value="Genomic_DNA"/>
</dbReference>
<dbReference type="PANTHER" id="PTHR30619:SF1">
    <property type="entry name" value="RECOMBINATION PROTEIN 2"/>
    <property type="match status" value="1"/>
</dbReference>
<feature type="transmembrane region" description="Helical" evidence="6">
    <location>
        <begin position="384"/>
        <end position="413"/>
    </location>
</feature>
<proteinExistence type="predicted"/>
<organism evidence="8 9">
    <name type="scientific">Aeromicrobium fastidiosum</name>
    <dbReference type="NCBI Taxonomy" id="52699"/>
    <lineage>
        <taxon>Bacteria</taxon>
        <taxon>Bacillati</taxon>
        <taxon>Actinomycetota</taxon>
        <taxon>Actinomycetes</taxon>
        <taxon>Propionibacteriales</taxon>
        <taxon>Nocardioidaceae</taxon>
        <taxon>Aeromicrobium</taxon>
    </lineage>
</organism>
<dbReference type="Gene3D" id="3.60.15.10">
    <property type="entry name" value="Ribonuclease Z/Hydroxyacylglutathione hydrolase-like"/>
    <property type="match status" value="1"/>
</dbReference>
<dbReference type="InterPro" id="IPR035681">
    <property type="entry name" value="ComA-like_MBL"/>
</dbReference>
<protein>
    <submittedName>
        <fullName evidence="8">DUF4131 domain-containing protein</fullName>
    </submittedName>
</protein>
<feature type="transmembrane region" description="Helical" evidence="6">
    <location>
        <begin position="12"/>
        <end position="43"/>
    </location>
</feature>
<dbReference type="OrthoDB" id="7177610at2"/>
<dbReference type="InterPro" id="IPR052159">
    <property type="entry name" value="Competence_DNA_uptake"/>
</dbReference>
<dbReference type="CDD" id="cd07731">
    <property type="entry name" value="ComA-like_MBL-fold"/>
    <property type="match status" value="1"/>
</dbReference>
<dbReference type="InterPro" id="IPR004477">
    <property type="entry name" value="ComEC_N"/>
</dbReference>
<feature type="transmembrane region" description="Helical" evidence="6">
    <location>
        <begin position="283"/>
        <end position="300"/>
    </location>
</feature>
<feature type="transmembrane region" description="Helical" evidence="6">
    <location>
        <begin position="307"/>
        <end position="322"/>
    </location>
</feature>
<comment type="caution">
    <text evidence="8">The sequence shown here is derived from an EMBL/GenBank/DDBJ whole genome shotgun (WGS) entry which is preliminary data.</text>
</comment>
<reference evidence="8" key="1">
    <citation type="submission" date="2019-09" db="EMBL/GenBank/DDBJ databases">
        <authorList>
            <person name="Li J."/>
        </authorList>
    </citation>
    <scope>NUCLEOTIDE SEQUENCE [LARGE SCALE GENOMIC DNA]</scope>
    <source>
        <strain evidence="8">NRBC 14897</strain>
    </source>
</reference>
<feature type="transmembrane region" description="Helical" evidence="6">
    <location>
        <begin position="328"/>
        <end position="346"/>
    </location>
</feature>